<evidence type="ECO:0000256" key="2">
    <source>
        <dbReference type="SAM" id="Phobius"/>
    </source>
</evidence>
<comment type="caution">
    <text evidence="3">The sequence shown here is derived from an EMBL/GenBank/DDBJ whole genome shotgun (WGS) entry which is preliminary data.</text>
</comment>
<reference evidence="3 4" key="1">
    <citation type="submission" date="2020-08" db="EMBL/GenBank/DDBJ databases">
        <title>A Genomic Blueprint of the Chicken Gut Microbiome.</title>
        <authorList>
            <person name="Gilroy R."/>
            <person name="Ravi A."/>
            <person name="Getino M."/>
            <person name="Pursley I."/>
            <person name="Horton D.L."/>
            <person name="Alikhan N.-F."/>
            <person name="Baker D."/>
            <person name="Gharbi K."/>
            <person name="Hall N."/>
            <person name="Watson M."/>
            <person name="Adriaenssens E.M."/>
            <person name="Foster-Nyarko E."/>
            <person name="Jarju S."/>
            <person name="Secka A."/>
            <person name="Antonio M."/>
            <person name="Oren A."/>
            <person name="Chaudhuri R."/>
            <person name="La Ragione R.M."/>
            <person name="Hildebrand F."/>
            <person name="Pallen M.J."/>
        </authorList>
    </citation>
    <scope>NUCLEOTIDE SEQUENCE [LARGE SCALE GENOMIC DNA]</scope>
    <source>
        <strain evidence="3 4">Sa1YVA5</strain>
    </source>
</reference>
<organism evidence="3 4">
    <name type="scientific">Corynebacterium gallinarum</name>
    <dbReference type="NCBI Taxonomy" id="2762214"/>
    <lineage>
        <taxon>Bacteria</taxon>
        <taxon>Bacillati</taxon>
        <taxon>Actinomycetota</taxon>
        <taxon>Actinomycetes</taxon>
        <taxon>Mycobacteriales</taxon>
        <taxon>Corynebacteriaceae</taxon>
        <taxon>Corynebacterium</taxon>
    </lineage>
</organism>
<feature type="region of interest" description="Disordered" evidence="1">
    <location>
        <begin position="674"/>
        <end position="693"/>
    </location>
</feature>
<dbReference type="AlphaFoldDB" id="A0A8I0HPJ8"/>
<dbReference type="Proteomes" id="UP000650224">
    <property type="component" value="Unassembled WGS sequence"/>
</dbReference>
<keyword evidence="2" id="KW-1133">Transmembrane helix</keyword>
<evidence type="ECO:0000313" key="4">
    <source>
        <dbReference type="Proteomes" id="UP000650224"/>
    </source>
</evidence>
<proteinExistence type="predicted"/>
<dbReference type="EMBL" id="JACSPR010000003">
    <property type="protein sequence ID" value="MBD8029872.1"/>
    <property type="molecule type" value="Genomic_DNA"/>
</dbReference>
<gene>
    <name evidence="3" type="ORF">H9627_05945</name>
</gene>
<dbReference type="RefSeq" id="WP_191733091.1">
    <property type="nucleotide sequence ID" value="NZ_JACSPR010000003.1"/>
</dbReference>
<name>A0A8I0HPJ8_9CORY</name>
<evidence type="ECO:0008006" key="5">
    <source>
        <dbReference type="Google" id="ProtNLM"/>
    </source>
</evidence>
<evidence type="ECO:0000256" key="1">
    <source>
        <dbReference type="SAM" id="MobiDB-lite"/>
    </source>
</evidence>
<accession>A0A8I0HPJ8</accession>
<keyword evidence="2" id="KW-0812">Transmembrane</keyword>
<evidence type="ECO:0000313" key="3">
    <source>
        <dbReference type="EMBL" id="MBD8029872.1"/>
    </source>
</evidence>
<keyword evidence="2" id="KW-0472">Membrane</keyword>
<sequence>MFLPRTAVPRIIPHAIPRTLAAVLATGLMLSVSSGVPALAQDNPGQQDTDQAQGTVITTGDLGLGESTTFLGRTTKVPFSIMVPPGTTPEALTGTFQLPADFNGGVIELYSGERLLTSLPLEVQDNLAAVEIPLDGVPVEEGRADFTLRAVMDVVGDQWCREIPELTFLDGAVRYSGQSIKPTVVADFLPPVLRTLSLYIPVQPSEAVQQATLEVATSLASVYRASGVEVRVVGLPEGSAQPNAPARSGERQIVLTDTGIAGMELINPGQQNVYLRINGRDDQVADQARLLTDSLLPLAADQQVTVAGFGAVPGVSADMATLTELGNYNLSSESVGGTAVLVGIERSRFRPIVESADIHLTGSYTPLPDSNNGQIRVRVGDTVLDYFTVDDSGEIDRRFTLPGELADRYTELVVEYQTTGVLTCGDTQPVGLTINGDSLITTQHTDVPILSGFQTLPQAFHPTVDVAMTQGDVSDVSRAASLLTGVQSLSTTRIRPQVVTWEEAATSTRPTVFIDAEGQRARELPRYLSEAGTTLTVLTRDGSGVATDALTQEEKDLARQLTTTANLSAGGLEVVWDAEAGRMIMVASSNRNSRQLDGVIRWLDEDNTRWVGLNGDVLIQVVDRTPVELEVADRPDKSTNTVTTWVAVAVAAVVIAVVVAVTLLVSQRLRSSRRSQRGQGPIGSRRAGRPGRG</sequence>
<keyword evidence="4" id="KW-1185">Reference proteome</keyword>
<protein>
    <recommendedName>
        <fullName evidence="5">Cellulose biosynthesis cyclic di-GMP-binding regulatory protein BcsB</fullName>
    </recommendedName>
</protein>
<feature type="transmembrane region" description="Helical" evidence="2">
    <location>
        <begin position="645"/>
        <end position="665"/>
    </location>
</feature>